<reference evidence="4" key="1">
    <citation type="journal article" date="2019" name="Int. J. Syst. Evol. Microbiol.">
        <title>The Global Catalogue of Microorganisms (GCM) 10K type strain sequencing project: providing services to taxonomists for standard genome sequencing and annotation.</title>
        <authorList>
            <consortium name="The Broad Institute Genomics Platform"/>
            <consortium name="The Broad Institute Genome Sequencing Center for Infectious Disease"/>
            <person name="Wu L."/>
            <person name="Ma J."/>
        </authorList>
    </citation>
    <scope>NUCLEOTIDE SEQUENCE [LARGE SCALE GENOMIC DNA]</scope>
    <source>
        <strain evidence="4">2902at01</strain>
    </source>
</reference>
<dbReference type="SUPFAM" id="SSF47413">
    <property type="entry name" value="lambda repressor-like DNA-binding domains"/>
    <property type="match status" value="1"/>
</dbReference>
<dbReference type="PANTHER" id="PTHR46797:SF1">
    <property type="entry name" value="METHYLPHOSPHONATE SYNTHASE"/>
    <property type="match status" value="1"/>
</dbReference>
<dbReference type="PANTHER" id="PTHR46797">
    <property type="entry name" value="HTH-TYPE TRANSCRIPTIONAL REGULATOR"/>
    <property type="match status" value="1"/>
</dbReference>
<sequence>MPTIGENLARIRRALPLTQEQLAENAGISVETIRKLERNERTSARMETLHRIARALHVPTTALIGDASSAAARAEPTQRPLALLELRRVLMPARGLAGHRPAGPQPDQPPTLDAVRAELRRVDQTYHRNDYAATITALPGLLTAARTAAGEADDTHREQAYALVARAHHLTGNLLIQLRAGDLAYAALTAALDAAERSGDQVISATVLQGMTWLLLRQGRLREAEDVAVSAADAIEPRFSRARPDDLAAWGWLLMSAAAAAARDNRPDDASTMIDSAAAAAVRIGERHPDGAHLMMVSGFDRQRVEMQRVETAAVAGEPGRVLELAGDVRGGTAVTSSWHRHLLDVAWAHAEMGQHADATEVLSGIKRSAPAWLRQQRYARDIVETIARPRRRAMSTELTELASLVGAEA</sequence>
<comment type="caution">
    <text evidence="3">The sequence shown here is derived from an EMBL/GenBank/DDBJ whole genome shotgun (WGS) entry which is preliminary data.</text>
</comment>
<name>A0ABV8KWM4_9ACTN</name>
<dbReference type="InterPro" id="IPR050807">
    <property type="entry name" value="TransReg_Diox_bact_type"/>
</dbReference>
<dbReference type="Gene3D" id="1.25.40.10">
    <property type="entry name" value="Tetratricopeptide repeat domain"/>
    <property type="match status" value="1"/>
</dbReference>
<keyword evidence="4" id="KW-1185">Reference proteome</keyword>
<evidence type="ECO:0000313" key="3">
    <source>
        <dbReference type="EMBL" id="MFC4110383.1"/>
    </source>
</evidence>
<evidence type="ECO:0000259" key="2">
    <source>
        <dbReference type="PROSITE" id="PS50943"/>
    </source>
</evidence>
<dbReference type="Pfam" id="PF01381">
    <property type="entry name" value="HTH_3"/>
    <property type="match status" value="1"/>
</dbReference>
<evidence type="ECO:0000256" key="1">
    <source>
        <dbReference type="ARBA" id="ARBA00023125"/>
    </source>
</evidence>
<dbReference type="RefSeq" id="WP_377552739.1">
    <property type="nucleotide sequence ID" value="NZ_JBHSBN010000040.1"/>
</dbReference>
<protein>
    <submittedName>
        <fullName evidence="3">Helix-turn-helix domain-containing protein</fullName>
    </submittedName>
</protein>
<dbReference type="CDD" id="cd00093">
    <property type="entry name" value="HTH_XRE"/>
    <property type="match status" value="1"/>
</dbReference>
<proteinExistence type="predicted"/>
<dbReference type="Proteomes" id="UP001595868">
    <property type="component" value="Unassembled WGS sequence"/>
</dbReference>
<keyword evidence="1" id="KW-0238">DNA-binding</keyword>
<accession>A0ABV8KWM4</accession>
<dbReference type="SUPFAM" id="SSF48452">
    <property type="entry name" value="TPR-like"/>
    <property type="match status" value="1"/>
</dbReference>
<dbReference type="InterPro" id="IPR001387">
    <property type="entry name" value="Cro/C1-type_HTH"/>
</dbReference>
<dbReference type="InterPro" id="IPR010982">
    <property type="entry name" value="Lambda_DNA-bd_dom_sf"/>
</dbReference>
<dbReference type="SMART" id="SM00530">
    <property type="entry name" value="HTH_XRE"/>
    <property type="match status" value="1"/>
</dbReference>
<dbReference type="PROSITE" id="PS50943">
    <property type="entry name" value="HTH_CROC1"/>
    <property type="match status" value="1"/>
</dbReference>
<feature type="domain" description="HTH cro/C1-type" evidence="2">
    <location>
        <begin position="8"/>
        <end position="63"/>
    </location>
</feature>
<dbReference type="InterPro" id="IPR011990">
    <property type="entry name" value="TPR-like_helical_dom_sf"/>
</dbReference>
<dbReference type="Gene3D" id="1.10.260.40">
    <property type="entry name" value="lambda repressor-like DNA-binding domains"/>
    <property type="match status" value="1"/>
</dbReference>
<gene>
    <name evidence="3" type="ORF">ACFOX0_31240</name>
</gene>
<organism evidence="3 4">
    <name type="scientific">Micromonospora zhanjiangensis</name>
    <dbReference type="NCBI Taxonomy" id="1522057"/>
    <lineage>
        <taxon>Bacteria</taxon>
        <taxon>Bacillati</taxon>
        <taxon>Actinomycetota</taxon>
        <taxon>Actinomycetes</taxon>
        <taxon>Micromonosporales</taxon>
        <taxon>Micromonosporaceae</taxon>
        <taxon>Micromonospora</taxon>
    </lineage>
</organism>
<evidence type="ECO:0000313" key="4">
    <source>
        <dbReference type="Proteomes" id="UP001595868"/>
    </source>
</evidence>
<dbReference type="EMBL" id="JBHSBN010000040">
    <property type="protein sequence ID" value="MFC4110383.1"/>
    <property type="molecule type" value="Genomic_DNA"/>
</dbReference>